<dbReference type="Proteomes" id="UP000809621">
    <property type="component" value="Unassembled WGS sequence"/>
</dbReference>
<dbReference type="PROSITE" id="PS51257">
    <property type="entry name" value="PROKAR_LIPOPROTEIN"/>
    <property type="match status" value="1"/>
</dbReference>
<name>A0ABS2HGJ5_9VIBR</name>
<evidence type="ECO:0000313" key="2">
    <source>
        <dbReference type="EMBL" id="MBM7036221.1"/>
    </source>
</evidence>
<accession>A0ABS2HGJ5</accession>
<dbReference type="RefSeq" id="WP_205157807.1">
    <property type="nucleotide sequence ID" value="NZ_JAFEUM010000002.1"/>
</dbReference>
<protein>
    <submittedName>
        <fullName evidence="2">Uncharacterized protein</fullName>
    </submittedName>
</protein>
<reference evidence="2 3" key="1">
    <citation type="submission" date="2021-02" db="EMBL/GenBank/DDBJ databases">
        <authorList>
            <person name="Park J.-S."/>
        </authorList>
    </citation>
    <scope>NUCLEOTIDE SEQUENCE [LARGE SCALE GENOMIC DNA]</scope>
    <source>
        <strain evidence="2 3">188UL20-2</strain>
    </source>
</reference>
<evidence type="ECO:0000256" key="1">
    <source>
        <dbReference type="SAM" id="MobiDB-lite"/>
    </source>
</evidence>
<gene>
    <name evidence="2" type="ORF">JQC93_07325</name>
</gene>
<sequence length="95" mass="10169">MKRISLGIFIVLLTGCGGSDSGKEQDESQASFTQGDLKKNPEIIVDQETGMTLEQITVSSDETTTVTLKNNEVFSLTSSESKAEALVIKGSLTIK</sequence>
<keyword evidence="3" id="KW-1185">Reference proteome</keyword>
<comment type="caution">
    <text evidence="2">The sequence shown here is derived from an EMBL/GenBank/DDBJ whole genome shotgun (WGS) entry which is preliminary data.</text>
</comment>
<dbReference type="EMBL" id="JAFEUM010000002">
    <property type="protein sequence ID" value="MBM7036221.1"/>
    <property type="molecule type" value="Genomic_DNA"/>
</dbReference>
<feature type="region of interest" description="Disordered" evidence="1">
    <location>
        <begin position="17"/>
        <end position="37"/>
    </location>
</feature>
<proteinExistence type="predicted"/>
<evidence type="ECO:0000313" key="3">
    <source>
        <dbReference type="Proteomes" id="UP000809621"/>
    </source>
</evidence>
<organism evidence="2 3">
    <name type="scientific">Vibrio ulleungensis</name>
    <dbReference type="NCBI Taxonomy" id="2807619"/>
    <lineage>
        <taxon>Bacteria</taxon>
        <taxon>Pseudomonadati</taxon>
        <taxon>Pseudomonadota</taxon>
        <taxon>Gammaproteobacteria</taxon>
        <taxon>Vibrionales</taxon>
        <taxon>Vibrionaceae</taxon>
        <taxon>Vibrio</taxon>
    </lineage>
</organism>